<comment type="caution">
    <text evidence="1">The sequence shown here is derived from an EMBL/GenBank/DDBJ whole genome shotgun (WGS) entry which is preliminary data.</text>
</comment>
<accession>A0ABW0LC66</accession>
<evidence type="ECO:0000313" key="2">
    <source>
        <dbReference type="Proteomes" id="UP001596147"/>
    </source>
</evidence>
<sequence length="60" mass="6740">MPRSIQEFNIISKAIHSTYELLQSDQTSSQSALDQLKDAELSLSKALNYQLTHNGNNPYS</sequence>
<evidence type="ECO:0000313" key="1">
    <source>
        <dbReference type="EMBL" id="MFC5463323.1"/>
    </source>
</evidence>
<dbReference type="Proteomes" id="UP001596147">
    <property type="component" value="Unassembled WGS sequence"/>
</dbReference>
<dbReference type="RefSeq" id="WP_144919842.1">
    <property type="nucleotide sequence ID" value="NZ_JBHSMC010000001.1"/>
</dbReference>
<protein>
    <submittedName>
        <fullName evidence="1">Uncharacterized protein</fullName>
    </submittedName>
</protein>
<organism evidence="1 2">
    <name type="scientific">Lederbergia graminis</name>
    <dbReference type="NCBI Taxonomy" id="735518"/>
    <lineage>
        <taxon>Bacteria</taxon>
        <taxon>Bacillati</taxon>
        <taxon>Bacillota</taxon>
        <taxon>Bacilli</taxon>
        <taxon>Bacillales</taxon>
        <taxon>Bacillaceae</taxon>
        <taxon>Lederbergia</taxon>
    </lineage>
</organism>
<gene>
    <name evidence="1" type="ORF">ACFPM4_01005</name>
</gene>
<proteinExistence type="predicted"/>
<reference evidence="2" key="1">
    <citation type="journal article" date="2019" name="Int. J. Syst. Evol. Microbiol.">
        <title>The Global Catalogue of Microorganisms (GCM) 10K type strain sequencing project: providing services to taxonomists for standard genome sequencing and annotation.</title>
        <authorList>
            <consortium name="The Broad Institute Genomics Platform"/>
            <consortium name="The Broad Institute Genome Sequencing Center for Infectious Disease"/>
            <person name="Wu L."/>
            <person name="Ma J."/>
        </authorList>
    </citation>
    <scope>NUCLEOTIDE SEQUENCE [LARGE SCALE GENOMIC DNA]</scope>
    <source>
        <strain evidence="2">CGMCC 1.12237</strain>
    </source>
</reference>
<keyword evidence="2" id="KW-1185">Reference proteome</keyword>
<name>A0ABW0LC66_9BACI</name>
<dbReference type="EMBL" id="JBHSMC010000001">
    <property type="protein sequence ID" value="MFC5463323.1"/>
    <property type="molecule type" value="Genomic_DNA"/>
</dbReference>